<organism evidence="1 2">
    <name type="scientific">Prunus yedoensis var. nudiflora</name>
    <dbReference type="NCBI Taxonomy" id="2094558"/>
    <lineage>
        <taxon>Eukaryota</taxon>
        <taxon>Viridiplantae</taxon>
        <taxon>Streptophyta</taxon>
        <taxon>Embryophyta</taxon>
        <taxon>Tracheophyta</taxon>
        <taxon>Spermatophyta</taxon>
        <taxon>Magnoliopsida</taxon>
        <taxon>eudicotyledons</taxon>
        <taxon>Gunneridae</taxon>
        <taxon>Pentapetalae</taxon>
        <taxon>rosids</taxon>
        <taxon>fabids</taxon>
        <taxon>Rosales</taxon>
        <taxon>Rosaceae</taxon>
        <taxon>Amygdaloideae</taxon>
        <taxon>Amygdaleae</taxon>
        <taxon>Prunus</taxon>
    </lineage>
</organism>
<name>A0A314ZQ60_PRUYE</name>
<gene>
    <name evidence="1" type="ORF">Pyn_16901</name>
</gene>
<keyword evidence="2" id="KW-1185">Reference proteome</keyword>
<evidence type="ECO:0000313" key="1">
    <source>
        <dbReference type="EMBL" id="PQQ20327.1"/>
    </source>
</evidence>
<sequence>MRETSCNLSEKERVIFIFTLPNLSHSAKSLDASLPNLQVAKPFSLWSSNLKTITSLTPPKVDLFLVLDPTL</sequence>
<dbReference type="AlphaFoldDB" id="A0A314ZQ60"/>
<reference evidence="1 2" key="1">
    <citation type="submission" date="2018-02" db="EMBL/GenBank/DDBJ databases">
        <title>Draft genome of wild Prunus yedoensis var. nudiflora.</title>
        <authorList>
            <person name="Baek S."/>
            <person name="Kim J.-H."/>
            <person name="Choi K."/>
            <person name="Kim G.-B."/>
            <person name="Cho A."/>
            <person name="Jang H."/>
            <person name="Shin C.-H."/>
            <person name="Yu H.-J."/>
            <person name="Mun J.-H."/>
        </authorList>
    </citation>
    <scope>NUCLEOTIDE SEQUENCE [LARGE SCALE GENOMIC DNA]</scope>
    <source>
        <strain evidence="2">cv. Jeju island</strain>
        <tissue evidence="1">Leaf</tissue>
    </source>
</reference>
<evidence type="ECO:0000313" key="2">
    <source>
        <dbReference type="Proteomes" id="UP000250321"/>
    </source>
</evidence>
<accession>A0A314ZQ60</accession>
<protein>
    <submittedName>
        <fullName evidence="1">Uncharacterized protein</fullName>
    </submittedName>
</protein>
<dbReference type="EMBL" id="PJQY01000038">
    <property type="protein sequence ID" value="PQQ20327.1"/>
    <property type="molecule type" value="Genomic_DNA"/>
</dbReference>
<comment type="caution">
    <text evidence="1">The sequence shown here is derived from an EMBL/GenBank/DDBJ whole genome shotgun (WGS) entry which is preliminary data.</text>
</comment>
<proteinExistence type="predicted"/>
<dbReference type="Proteomes" id="UP000250321">
    <property type="component" value="Unassembled WGS sequence"/>
</dbReference>